<feature type="region of interest" description="Disordered" evidence="1">
    <location>
        <begin position="1"/>
        <end position="32"/>
    </location>
</feature>
<proteinExistence type="predicted"/>
<organism evidence="2">
    <name type="scientific">marine sediment metagenome</name>
    <dbReference type="NCBI Taxonomy" id="412755"/>
    <lineage>
        <taxon>unclassified sequences</taxon>
        <taxon>metagenomes</taxon>
        <taxon>ecological metagenomes</taxon>
    </lineage>
</organism>
<sequence>MKPYRKNYAPKSRQEVAGANDHLWINEPQKPPIDRRKYESEYKRIFGHD</sequence>
<dbReference type="AlphaFoldDB" id="A0A0F9IUN0"/>
<dbReference type="EMBL" id="LAZR01019915">
    <property type="protein sequence ID" value="KKL90787.1"/>
    <property type="molecule type" value="Genomic_DNA"/>
</dbReference>
<comment type="caution">
    <text evidence="2">The sequence shown here is derived from an EMBL/GenBank/DDBJ whole genome shotgun (WGS) entry which is preliminary data.</text>
</comment>
<accession>A0A0F9IUN0</accession>
<name>A0A0F9IUN0_9ZZZZ</name>
<reference evidence="2" key="1">
    <citation type="journal article" date="2015" name="Nature">
        <title>Complex archaea that bridge the gap between prokaryotes and eukaryotes.</title>
        <authorList>
            <person name="Spang A."/>
            <person name="Saw J.H."/>
            <person name="Jorgensen S.L."/>
            <person name="Zaremba-Niedzwiedzka K."/>
            <person name="Martijn J."/>
            <person name="Lind A.E."/>
            <person name="van Eijk R."/>
            <person name="Schleper C."/>
            <person name="Guy L."/>
            <person name="Ettema T.J."/>
        </authorList>
    </citation>
    <scope>NUCLEOTIDE SEQUENCE</scope>
</reference>
<gene>
    <name evidence="2" type="ORF">LCGC14_1901170</name>
</gene>
<evidence type="ECO:0000313" key="2">
    <source>
        <dbReference type="EMBL" id="KKL90787.1"/>
    </source>
</evidence>
<evidence type="ECO:0000256" key="1">
    <source>
        <dbReference type="SAM" id="MobiDB-lite"/>
    </source>
</evidence>
<protein>
    <submittedName>
        <fullName evidence="2">Uncharacterized protein</fullName>
    </submittedName>
</protein>